<feature type="domain" description="AMP-dependent synthetase/ligase" evidence="5">
    <location>
        <begin position="114"/>
        <end position="486"/>
    </location>
</feature>
<evidence type="ECO:0000256" key="1">
    <source>
        <dbReference type="ARBA" id="ARBA00006432"/>
    </source>
</evidence>
<dbReference type="PANTHER" id="PTHR42921">
    <property type="entry name" value="ACETOACETYL-COA SYNTHETASE"/>
    <property type="match status" value="1"/>
</dbReference>
<keyword evidence="4" id="KW-0067">ATP-binding</keyword>
<dbReference type="PANTHER" id="PTHR42921:SF1">
    <property type="entry name" value="ACETOACETYL-COA SYNTHETASE"/>
    <property type="match status" value="1"/>
</dbReference>
<dbReference type="Pfam" id="PF16177">
    <property type="entry name" value="ACAS_N"/>
    <property type="match status" value="1"/>
</dbReference>
<evidence type="ECO:0000256" key="3">
    <source>
        <dbReference type="ARBA" id="ARBA00022741"/>
    </source>
</evidence>
<evidence type="ECO:0008006" key="8">
    <source>
        <dbReference type="Google" id="ProtNLM"/>
    </source>
</evidence>
<dbReference type="NCBIfam" id="NF002937">
    <property type="entry name" value="PRK03584.1"/>
    <property type="match status" value="1"/>
</dbReference>
<sequence length="595" mass="65930">MTPKSLVSESDHWPLWHPSTERIAGTNLTRFLQQVESRLSQSPETSPMASLHRWSVEEPTAFWSEVWDFNRIHVSKQPTEVIDDPSLMPGASWFSGSRLNYAENLLVDRNPRARRSTAIVSWNENGRYDSLSWEQLRDEVKLFAAALRQAGVSEGDRVAGFLPNIPEAVVAMLATSSVGALWSSCSPDFGVEGVMERFGQFEPKVLVCARGALWNGVWVNALNRVASIAEQLPSLSVVVVADYGSEASGHVDDIPHARTWSDFVSPFKELDPVFAQLPFDHPLYILYSSGTTGKPKGIVHGQGGTLIQHLKELALHADVRAGDAVFYYTTCGWMMWNWVVSTLALDATLVLFDGSPFHATETRMWDLIDKEELTVFGTSAKYLAMAEKRGLTPKQTHDLGSLRTILSTGSVLLPESFDWVYSKVKDDVHLASISGGADLISCLVLGDPLSPVYRGEIQTAGLGMRVEVWNPDGTPLLPVEKGELVCTQAFPSMPVCFWNDADGSKYRAAYFEHTARPAWRHGDWIERTENGGFIIHGRSDTTLNPGGVRIGTAEIYRPVERLEAVLESVAVGQEWEGGERIILFVVLRDQIELDS</sequence>
<evidence type="ECO:0000259" key="5">
    <source>
        <dbReference type="Pfam" id="PF00501"/>
    </source>
</evidence>
<dbReference type="InterPro" id="IPR042099">
    <property type="entry name" value="ANL_N_sf"/>
</dbReference>
<dbReference type="Gene3D" id="3.40.50.12780">
    <property type="entry name" value="N-terminal domain of ligase-like"/>
    <property type="match status" value="1"/>
</dbReference>
<dbReference type="InterPro" id="IPR005914">
    <property type="entry name" value="Acac_CoA_synth"/>
</dbReference>
<accession>A0A382BKL3</accession>
<evidence type="ECO:0000256" key="2">
    <source>
        <dbReference type="ARBA" id="ARBA00022598"/>
    </source>
</evidence>
<gene>
    <name evidence="7" type="ORF">METZ01_LOCUS167003</name>
</gene>
<proteinExistence type="inferred from homology"/>
<dbReference type="Pfam" id="PF00501">
    <property type="entry name" value="AMP-binding"/>
    <property type="match status" value="1"/>
</dbReference>
<evidence type="ECO:0000259" key="6">
    <source>
        <dbReference type="Pfam" id="PF16177"/>
    </source>
</evidence>
<comment type="similarity">
    <text evidence="1">Belongs to the ATP-dependent AMP-binding enzyme family.</text>
</comment>
<organism evidence="7">
    <name type="scientific">marine metagenome</name>
    <dbReference type="NCBI Taxonomy" id="408172"/>
    <lineage>
        <taxon>unclassified sequences</taxon>
        <taxon>metagenomes</taxon>
        <taxon>ecological metagenomes</taxon>
    </lineage>
</organism>
<feature type="non-terminal residue" evidence="7">
    <location>
        <position position="595"/>
    </location>
</feature>
<evidence type="ECO:0000313" key="7">
    <source>
        <dbReference type="EMBL" id="SVB14149.1"/>
    </source>
</evidence>
<keyword evidence="3" id="KW-0547">Nucleotide-binding</keyword>
<dbReference type="NCBIfam" id="TIGR01217">
    <property type="entry name" value="ac_ac_CoA_syn"/>
    <property type="match status" value="1"/>
</dbReference>
<feature type="domain" description="Acetyl-coenzyme A synthetase N-terminal" evidence="6">
    <location>
        <begin position="50"/>
        <end position="104"/>
    </location>
</feature>
<dbReference type="SUPFAM" id="SSF56801">
    <property type="entry name" value="Acetyl-CoA synthetase-like"/>
    <property type="match status" value="1"/>
</dbReference>
<protein>
    <recommendedName>
        <fullName evidence="8">AMP-dependent synthetase/ligase domain-containing protein</fullName>
    </recommendedName>
</protein>
<dbReference type="InterPro" id="IPR020845">
    <property type="entry name" value="AMP-binding_CS"/>
</dbReference>
<dbReference type="InterPro" id="IPR032387">
    <property type="entry name" value="ACAS_N"/>
</dbReference>
<dbReference type="GO" id="GO:0006629">
    <property type="term" value="P:lipid metabolic process"/>
    <property type="evidence" value="ECO:0007669"/>
    <property type="project" value="InterPro"/>
</dbReference>
<dbReference type="InterPro" id="IPR000873">
    <property type="entry name" value="AMP-dep_synth/lig_dom"/>
</dbReference>
<name>A0A382BKL3_9ZZZZ</name>
<keyword evidence="2" id="KW-0436">Ligase</keyword>
<dbReference type="EMBL" id="UINC01030183">
    <property type="protein sequence ID" value="SVB14149.1"/>
    <property type="molecule type" value="Genomic_DNA"/>
</dbReference>
<dbReference type="GO" id="GO:0005524">
    <property type="term" value="F:ATP binding"/>
    <property type="evidence" value="ECO:0007669"/>
    <property type="project" value="UniProtKB-KW"/>
</dbReference>
<reference evidence="7" key="1">
    <citation type="submission" date="2018-05" db="EMBL/GenBank/DDBJ databases">
        <authorList>
            <person name="Lanie J.A."/>
            <person name="Ng W.-L."/>
            <person name="Kazmierczak K.M."/>
            <person name="Andrzejewski T.M."/>
            <person name="Davidsen T.M."/>
            <person name="Wayne K.J."/>
            <person name="Tettelin H."/>
            <person name="Glass J.I."/>
            <person name="Rusch D."/>
            <person name="Podicherti R."/>
            <person name="Tsui H.-C.T."/>
            <person name="Winkler M.E."/>
        </authorList>
    </citation>
    <scope>NUCLEOTIDE SEQUENCE</scope>
</reference>
<evidence type="ECO:0000256" key="4">
    <source>
        <dbReference type="ARBA" id="ARBA00022840"/>
    </source>
</evidence>
<dbReference type="GO" id="GO:0030729">
    <property type="term" value="F:acetoacetate-CoA ligase activity"/>
    <property type="evidence" value="ECO:0007669"/>
    <property type="project" value="InterPro"/>
</dbReference>
<dbReference type="AlphaFoldDB" id="A0A382BKL3"/>
<dbReference type="PROSITE" id="PS00455">
    <property type="entry name" value="AMP_BINDING"/>
    <property type="match status" value="1"/>
</dbReference>